<keyword evidence="3" id="KW-1185">Reference proteome</keyword>
<comment type="caution">
    <text evidence="2">The sequence shown here is derived from an EMBL/GenBank/DDBJ whole genome shotgun (WGS) entry which is preliminary data.</text>
</comment>
<feature type="region of interest" description="Disordered" evidence="1">
    <location>
        <begin position="1"/>
        <end position="36"/>
    </location>
</feature>
<name>A0A8T2SAY7_CERRI</name>
<organism evidence="2 3">
    <name type="scientific">Ceratopteris richardii</name>
    <name type="common">Triangle waterfern</name>
    <dbReference type="NCBI Taxonomy" id="49495"/>
    <lineage>
        <taxon>Eukaryota</taxon>
        <taxon>Viridiplantae</taxon>
        <taxon>Streptophyta</taxon>
        <taxon>Embryophyta</taxon>
        <taxon>Tracheophyta</taxon>
        <taxon>Polypodiopsida</taxon>
        <taxon>Polypodiidae</taxon>
        <taxon>Polypodiales</taxon>
        <taxon>Pteridineae</taxon>
        <taxon>Pteridaceae</taxon>
        <taxon>Parkerioideae</taxon>
        <taxon>Ceratopteris</taxon>
    </lineage>
</organism>
<dbReference type="Proteomes" id="UP000825935">
    <property type="component" value="Chromosome 21"/>
</dbReference>
<evidence type="ECO:0000256" key="1">
    <source>
        <dbReference type="SAM" id="MobiDB-lite"/>
    </source>
</evidence>
<feature type="compositionally biased region" description="Low complexity" evidence="1">
    <location>
        <begin position="1"/>
        <end position="22"/>
    </location>
</feature>
<proteinExistence type="predicted"/>
<reference evidence="2" key="1">
    <citation type="submission" date="2021-08" db="EMBL/GenBank/DDBJ databases">
        <title>WGS assembly of Ceratopteris richardii.</title>
        <authorList>
            <person name="Marchant D.B."/>
            <person name="Chen G."/>
            <person name="Jenkins J."/>
            <person name="Shu S."/>
            <person name="Leebens-Mack J."/>
            <person name="Grimwood J."/>
            <person name="Schmutz J."/>
            <person name="Soltis P."/>
            <person name="Soltis D."/>
            <person name="Chen Z.-H."/>
        </authorList>
    </citation>
    <scope>NUCLEOTIDE SEQUENCE</scope>
    <source>
        <strain evidence="2">Whitten #5841</strain>
        <tissue evidence="2">Leaf</tissue>
    </source>
</reference>
<evidence type="ECO:0000313" key="3">
    <source>
        <dbReference type="Proteomes" id="UP000825935"/>
    </source>
</evidence>
<protein>
    <submittedName>
        <fullName evidence="2">Uncharacterized protein</fullName>
    </submittedName>
</protein>
<evidence type="ECO:0000313" key="2">
    <source>
        <dbReference type="EMBL" id="KAH7314672.1"/>
    </source>
</evidence>
<accession>A0A8T2SAY7</accession>
<dbReference type="EMBL" id="CM035426">
    <property type="protein sequence ID" value="KAH7314672.1"/>
    <property type="molecule type" value="Genomic_DNA"/>
</dbReference>
<gene>
    <name evidence="2" type="ORF">KP509_21G014700</name>
</gene>
<sequence length="99" mass="10404">MAAIHPSAAPSSSSSSFTSTRTSRAKNAAATPSMATARLPSIHAPAAVIMETSIRAPTLPNNCINDPPTSSPRSLPYRSLHSLSSIRLLFLLGFVVERS</sequence>
<dbReference type="AlphaFoldDB" id="A0A8T2SAY7"/>